<protein>
    <submittedName>
        <fullName evidence="6">Uncharacterized protein</fullName>
    </submittedName>
</protein>
<dbReference type="Proteomes" id="UP001178507">
    <property type="component" value="Unassembled WGS sequence"/>
</dbReference>
<reference evidence="6" key="1">
    <citation type="submission" date="2023-08" db="EMBL/GenBank/DDBJ databases">
        <authorList>
            <person name="Chen Y."/>
            <person name="Shah S."/>
            <person name="Dougan E. K."/>
            <person name="Thang M."/>
            <person name="Chan C."/>
        </authorList>
    </citation>
    <scope>NUCLEOTIDE SEQUENCE</scope>
</reference>
<evidence type="ECO:0000256" key="1">
    <source>
        <dbReference type="ARBA" id="ARBA00022670"/>
    </source>
</evidence>
<evidence type="ECO:0000313" key="7">
    <source>
        <dbReference type="Proteomes" id="UP001178507"/>
    </source>
</evidence>
<sequence length="129" mass="14397">MTFGWYIVCDEVAVEHAIGELMFGCNLLSFSVTDEEVERAKRELKATLVSGSGSTQESCNQVGKEVLVYGRGLPAAEMMLRIEAVDAEEVKRVSYKYLNDQEISVTGLGPLHGIPELYIMRQATQMVRY</sequence>
<evidence type="ECO:0000256" key="3">
    <source>
        <dbReference type="ARBA" id="ARBA00022801"/>
    </source>
</evidence>
<proteinExistence type="predicted"/>
<organism evidence="6 7">
    <name type="scientific">Effrenium voratum</name>
    <dbReference type="NCBI Taxonomy" id="2562239"/>
    <lineage>
        <taxon>Eukaryota</taxon>
        <taxon>Sar</taxon>
        <taxon>Alveolata</taxon>
        <taxon>Dinophyceae</taxon>
        <taxon>Suessiales</taxon>
        <taxon>Symbiodiniaceae</taxon>
        <taxon>Effrenium</taxon>
    </lineage>
</organism>
<keyword evidence="1" id="KW-0645">Protease</keyword>
<keyword evidence="4" id="KW-0862">Zinc</keyword>
<evidence type="ECO:0000256" key="2">
    <source>
        <dbReference type="ARBA" id="ARBA00022723"/>
    </source>
</evidence>
<dbReference type="GO" id="GO:0046872">
    <property type="term" value="F:metal ion binding"/>
    <property type="evidence" value="ECO:0007669"/>
    <property type="project" value="UniProtKB-KW"/>
</dbReference>
<name>A0AA36NCG1_9DINO</name>
<keyword evidence="7" id="KW-1185">Reference proteome</keyword>
<dbReference type="PANTHER" id="PTHR11851">
    <property type="entry name" value="METALLOPROTEASE"/>
    <property type="match status" value="1"/>
</dbReference>
<comment type="caution">
    <text evidence="6">The sequence shown here is derived from an EMBL/GenBank/DDBJ whole genome shotgun (WGS) entry which is preliminary data.</text>
</comment>
<dbReference type="GO" id="GO:0005739">
    <property type="term" value="C:mitochondrion"/>
    <property type="evidence" value="ECO:0007669"/>
    <property type="project" value="TreeGrafter"/>
</dbReference>
<keyword evidence="5" id="KW-0482">Metalloprotease</keyword>
<keyword evidence="3" id="KW-0378">Hydrolase</keyword>
<dbReference type="Gene3D" id="3.30.830.10">
    <property type="entry name" value="Metalloenzyme, LuxS/M16 peptidase-like"/>
    <property type="match status" value="1"/>
</dbReference>
<dbReference type="EMBL" id="CAUJNA010003259">
    <property type="protein sequence ID" value="CAJ1397208.1"/>
    <property type="molecule type" value="Genomic_DNA"/>
</dbReference>
<keyword evidence="2" id="KW-0479">Metal-binding</keyword>
<gene>
    <name evidence="6" type="ORF">EVOR1521_LOCUS21272</name>
</gene>
<dbReference type="InterPro" id="IPR050361">
    <property type="entry name" value="MPP/UQCRC_Complex"/>
</dbReference>
<dbReference type="GO" id="GO:0008237">
    <property type="term" value="F:metallopeptidase activity"/>
    <property type="evidence" value="ECO:0007669"/>
    <property type="project" value="UniProtKB-KW"/>
</dbReference>
<dbReference type="SUPFAM" id="SSF63411">
    <property type="entry name" value="LuxS/MPP-like metallohydrolase"/>
    <property type="match status" value="1"/>
</dbReference>
<dbReference type="GO" id="GO:0006508">
    <property type="term" value="P:proteolysis"/>
    <property type="evidence" value="ECO:0007669"/>
    <property type="project" value="UniProtKB-KW"/>
</dbReference>
<accession>A0AA36NCG1</accession>
<dbReference type="PANTHER" id="PTHR11851:SF149">
    <property type="entry name" value="GH01077P"/>
    <property type="match status" value="1"/>
</dbReference>
<evidence type="ECO:0000256" key="4">
    <source>
        <dbReference type="ARBA" id="ARBA00022833"/>
    </source>
</evidence>
<dbReference type="InterPro" id="IPR011249">
    <property type="entry name" value="Metalloenz_LuxS/M16"/>
</dbReference>
<evidence type="ECO:0000313" key="6">
    <source>
        <dbReference type="EMBL" id="CAJ1397208.1"/>
    </source>
</evidence>
<evidence type="ECO:0000256" key="5">
    <source>
        <dbReference type="ARBA" id="ARBA00023049"/>
    </source>
</evidence>
<dbReference type="AlphaFoldDB" id="A0AA36NCG1"/>